<proteinExistence type="predicted"/>
<dbReference type="EMBL" id="AP014685">
    <property type="protein sequence ID" value="BAR59768.1"/>
    <property type="molecule type" value="Genomic_DNA"/>
</dbReference>
<gene>
    <name evidence="2" type="ORF">NK6_6617</name>
</gene>
<feature type="region of interest" description="Disordered" evidence="1">
    <location>
        <begin position="34"/>
        <end position="58"/>
    </location>
</feature>
<evidence type="ECO:0000256" key="1">
    <source>
        <dbReference type="SAM" id="MobiDB-lite"/>
    </source>
</evidence>
<reference evidence="2 3" key="1">
    <citation type="submission" date="2014-11" db="EMBL/GenBank/DDBJ databases">
        <title>Symbiosis island explosion on the genome of extra-slow-growing strains of soybean bradyrhizobia with massive insertion sequences.</title>
        <authorList>
            <person name="Iida T."/>
            <person name="Minamisawa K."/>
        </authorList>
    </citation>
    <scope>NUCLEOTIDE SEQUENCE [LARGE SCALE GENOMIC DNA]</scope>
    <source>
        <strain evidence="2 3">NK6</strain>
    </source>
</reference>
<organism evidence="2 3">
    <name type="scientific">Bradyrhizobium diazoefficiens</name>
    <dbReference type="NCBI Taxonomy" id="1355477"/>
    <lineage>
        <taxon>Bacteria</taxon>
        <taxon>Pseudomonadati</taxon>
        <taxon>Pseudomonadota</taxon>
        <taxon>Alphaproteobacteria</taxon>
        <taxon>Hyphomicrobiales</taxon>
        <taxon>Nitrobacteraceae</taxon>
        <taxon>Bradyrhizobium</taxon>
    </lineage>
</organism>
<feature type="compositionally biased region" description="Polar residues" evidence="1">
    <location>
        <begin position="35"/>
        <end position="48"/>
    </location>
</feature>
<sequence>MSASRLRLISIDNPNEVIEPATDLDDDYIAASHQPVLNGTNGSPQFSRGATGDRIIEA</sequence>
<evidence type="ECO:0000313" key="2">
    <source>
        <dbReference type="EMBL" id="BAR59768.1"/>
    </source>
</evidence>
<name>A0A0E4FWD9_9BRAD</name>
<evidence type="ECO:0000313" key="3">
    <source>
        <dbReference type="Proteomes" id="UP000063308"/>
    </source>
</evidence>
<dbReference type="Proteomes" id="UP000063308">
    <property type="component" value="Chromosome"/>
</dbReference>
<dbReference type="RefSeq" id="WP_156149835.1">
    <property type="nucleotide sequence ID" value="NZ_AXAX01000035.1"/>
</dbReference>
<accession>A0A0E4FWD9</accession>
<dbReference type="AlphaFoldDB" id="A0A0E4FWD9"/>
<protein>
    <submittedName>
        <fullName evidence="2">Uncharacterized protein</fullName>
    </submittedName>
</protein>